<reference evidence="1 2" key="1">
    <citation type="journal article" date="2024" name="BMC Genomics">
        <title>De novo assembly and annotation of Popillia japonica's genome with initial clues to its potential as an invasive pest.</title>
        <authorList>
            <person name="Cucini C."/>
            <person name="Boschi S."/>
            <person name="Funari R."/>
            <person name="Cardaioli E."/>
            <person name="Iannotti N."/>
            <person name="Marturano G."/>
            <person name="Paoli F."/>
            <person name="Bruttini M."/>
            <person name="Carapelli A."/>
            <person name="Frati F."/>
            <person name="Nardi F."/>
        </authorList>
    </citation>
    <scope>NUCLEOTIDE SEQUENCE [LARGE SCALE GENOMIC DNA]</scope>
    <source>
        <strain evidence="1">DMR45628</strain>
    </source>
</reference>
<name>A0AAW1K270_POPJA</name>
<dbReference type="AlphaFoldDB" id="A0AAW1K270"/>
<organism evidence="1 2">
    <name type="scientific">Popillia japonica</name>
    <name type="common">Japanese beetle</name>
    <dbReference type="NCBI Taxonomy" id="7064"/>
    <lineage>
        <taxon>Eukaryota</taxon>
        <taxon>Metazoa</taxon>
        <taxon>Ecdysozoa</taxon>
        <taxon>Arthropoda</taxon>
        <taxon>Hexapoda</taxon>
        <taxon>Insecta</taxon>
        <taxon>Pterygota</taxon>
        <taxon>Neoptera</taxon>
        <taxon>Endopterygota</taxon>
        <taxon>Coleoptera</taxon>
        <taxon>Polyphaga</taxon>
        <taxon>Scarabaeiformia</taxon>
        <taxon>Scarabaeidae</taxon>
        <taxon>Rutelinae</taxon>
        <taxon>Popillia</taxon>
    </lineage>
</organism>
<gene>
    <name evidence="1" type="ORF">QE152_g24974</name>
</gene>
<accession>A0AAW1K270</accession>
<proteinExistence type="predicted"/>
<keyword evidence="2" id="KW-1185">Reference proteome</keyword>
<evidence type="ECO:0000313" key="2">
    <source>
        <dbReference type="Proteomes" id="UP001458880"/>
    </source>
</evidence>
<protein>
    <submittedName>
        <fullName evidence="1">Uncharacterized protein</fullName>
    </submittedName>
</protein>
<comment type="caution">
    <text evidence="1">The sequence shown here is derived from an EMBL/GenBank/DDBJ whole genome shotgun (WGS) entry which is preliminary data.</text>
</comment>
<dbReference type="EMBL" id="JASPKY010000265">
    <property type="protein sequence ID" value="KAK9712346.1"/>
    <property type="molecule type" value="Genomic_DNA"/>
</dbReference>
<evidence type="ECO:0000313" key="1">
    <source>
        <dbReference type="EMBL" id="KAK9712346.1"/>
    </source>
</evidence>
<sequence>METMNRNLNLEEKLIKGIEEDGLYERIEQNLENGDHEPKYGLIPERRNVDENEERRYTEKEVREKTVSIECQNQTIRNSKKGKRILIPWTEEQKKIIMSYFKNHVRSKKLLKEEKVRH</sequence>
<dbReference type="Proteomes" id="UP001458880">
    <property type="component" value="Unassembled WGS sequence"/>
</dbReference>